<dbReference type="AlphaFoldDB" id="A0AAV4WCD0"/>
<dbReference type="Proteomes" id="UP001054837">
    <property type="component" value="Unassembled WGS sequence"/>
</dbReference>
<sequence>MGPCEREMRVVGRESEKRAVGRAVSFGALALEPPLRQWRAEGRAHSDGRGFEQPAPSTKKGAIDRIFASRYNVTVRSRSQSRISTTTFCKTANSLFNLNSRLQIVVVFLMQDMTDC</sequence>
<keyword evidence="2" id="KW-1185">Reference proteome</keyword>
<organism evidence="1 2">
    <name type="scientific">Caerostris darwini</name>
    <dbReference type="NCBI Taxonomy" id="1538125"/>
    <lineage>
        <taxon>Eukaryota</taxon>
        <taxon>Metazoa</taxon>
        <taxon>Ecdysozoa</taxon>
        <taxon>Arthropoda</taxon>
        <taxon>Chelicerata</taxon>
        <taxon>Arachnida</taxon>
        <taxon>Araneae</taxon>
        <taxon>Araneomorphae</taxon>
        <taxon>Entelegynae</taxon>
        <taxon>Araneoidea</taxon>
        <taxon>Araneidae</taxon>
        <taxon>Caerostris</taxon>
    </lineage>
</organism>
<evidence type="ECO:0000313" key="1">
    <source>
        <dbReference type="EMBL" id="GIY79869.1"/>
    </source>
</evidence>
<gene>
    <name evidence="1" type="ORF">CDAR_423761</name>
</gene>
<name>A0AAV4WCD0_9ARAC</name>
<dbReference type="EMBL" id="BPLQ01014457">
    <property type="protein sequence ID" value="GIY79869.1"/>
    <property type="molecule type" value="Genomic_DNA"/>
</dbReference>
<evidence type="ECO:0000313" key="2">
    <source>
        <dbReference type="Proteomes" id="UP001054837"/>
    </source>
</evidence>
<proteinExistence type="predicted"/>
<reference evidence="1 2" key="1">
    <citation type="submission" date="2021-06" db="EMBL/GenBank/DDBJ databases">
        <title>Caerostris darwini draft genome.</title>
        <authorList>
            <person name="Kono N."/>
            <person name="Arakawa K."/>
        </authorList>
    </citation>
    <scope>NUCLEOTIDE SEQUENCE [LARGE SCALE GENOMIC DNA]</scope>
</reference>
<accession>A0AAV4WCD0</accession>
<comment type="caution">
    <text evidence="1">The sequence shown here is derived from an EMBL/GenBank/DDBJ whole genome shotgun (WGS) entry which is preliminary data.</text>
</comment>
<protein>
    <submittedName>
        <fullName evidence="1">Uncharacterized protein</fullName>
    </submittedName>
</protein>